<feature type="signal peptide" evidence="2">
    <location>
        <begin position="1"/>
        <end position="21"/>
    </location>
</feature>
<comment type="caution">
    <text evidence="3">The sequence shown here is derived from an EMBL/GenBank/DDBJ whole genome shotgun (WGS) entry which is preliminary data.</text>
</comment>
<dbReference type="AlphaFoldDB" id="A0A6L9QKL5"/>
<evidence type="ECO:0000256" key="2">
    <source>
        <dbReference type="SAM" id="SignalP"/>
    </source>
</evidence>
<sequence length="177" mass="18146">MRRQTLAALALVPGLVLGLQACGGEGGGAGAGGTAKAASDDAKLRRFAQCMRENGVDMPDPKDGKVEMRASAGPGDGPKDSTEIDAAQKKCAHLMPNGGKPRRPKPEDLAKMRAFSKCMRDHGIGEFPDPKPDGSMLLKAGPGTGIDPESTEFKAAQKACDGLQPGGMGLSSTKGGE</sequence>
<gene>
    <name evidence="3" type="ORF">G3I70_26615</name>
</gene>
<feature type="region of interest" description="Disordered" evidence="1">
    <location>
        <begin position="52"/>
        <end position="83"/>
    </location>
</feature>
<reference evidence="3 4" key="1">
    <citation type="submission" date="2020-01" db="EMBL/GenBank/DDBJ databases">
        <title>Insect and environment-associated Actinomycetes.</title>
        <authorList>
            <person name="Currrie C."/>
            <person name="Chevrette M."/>
            <person name="Carlson C."/>
            <person name="Stubbendieck R."/>
            <person name="Wendt-Pienkowski E."/>
        </authorList>
    </citation>
    <scope>NUCLEOTIDE SEQUENCE [LARGE SCALE GENOMIC DNA]</scope>
    <source>
        <strain evidence="3 4">SID10258</strain>
    </source>
</reference>
<dbReference type="Proteomes" id="UP000475532">
    <property type="component" value="Unassembled WGS sequence"/>
</dbReference>
<feature type="compositionally biased region" description="Basic and acidic residues" evidence="1">
    <location>
        <begin position="121"/>
        <end position="132"/>
    </location>
</feature>
<accession>A0A6L9QKL5</accession>
<evidence type="ECO:0000313" key="3">
    <source>
        <dbReference type="EMBL" id="NEA26039.1"/>
    </source>
</evidence>
<proteinExistence type="predicted"/>
<evidence type="ECO:0000313" key="4">
    <source>
        <dbReference type="Proteomes" id="UP000475532"/>
    </source>
</evidence>
<feature type="region of interest" description="Disordered" evidence="1">
    <location>
        <begin position="121"/>
        <end position="149"/>
    </location>
</feature>
<name>A0A6L9QKL5_9ACTN</name>
<dbReference type="PROSITE" id="PS51257">
    <property type="entry name" value="PROKAR_LIPOPROTEIN"/>
    <property type="match status" value="1"/>
</dbReference>
<feature type="chain" id="PRO_5039685290" evidence="2">
    <location>
        <begin position="22"/>
        <end position="177"/>
    </location>
</feature>
<organism evidence="3 4">
    <name type="scientific">Actinomadura bangladeshensis</name>
    <dbReference type="NCBI Taxonomy" id="453573"/>
    <lineage>
        <taxon>Bacteria</taxon>
        <taxon>Bacillati</taxon>
        <taxon>Actinomycetota</taxon>
        <taxon>Actinomycetes</taxon>
        <taxon>Streptosporangiales</taxon>
        <taxon>Thermomonosporaceae</taxon>
        <taxon>Actinomadura</taxon>
    </lineage>
</organism>
<keyword evidence="2" id="KW-0732">Signal</keyword>
<dbReference type="RefSeq" id="WP_163060181.1">
    <property type="nucleotide sequence ID" value="NZ_JAAGLI010000709.1"/>
</dbReference>
<evidence type="ECO:0000256" key="1">
    <source>
        <dbReference type="SAM" id="MobiDB-lite"/>
    </source>
</evidence>
<dbReference type="EMBL" id="JAAGLI010000709">
    <property type="protein sequence ID" value="NEA26039.1"/>
    <property type="molecule type" value="Genomic_DNA"/>
</dbReference>
<protein>
    <submittedName>
        <fullName evidence="3">Uncharacterized protein</fullName>
    </submittedName>
</protein>
<feature type="compositionally biased region" description="Basic and acidic residues" evidence="1">
    <location>
        <begin position="59"/>
        <end position="68"/>
    </location>
</feature>